<proteinExistence type="predicted"/>
<dbReference type="AlphaFoldDB" id="A0A0F9FTE2"/>
<sequence length="63" mass="7309">MRNIVLRITSKGVAVVGEQTNLVFKKLFNNWEEALEYVKTLNPDEAFRRPRRTGDGKTTEDKK</sequence>
<organism evidence="1">
    <name type="scientific">marine sediment metagenome</name>
    <dbReference type="NCBI Taxonomy" id="412755"/>
    <lineage>
        <taxon>unclassified sequences</taxon>
        <taxon>metagenomes</taxon>
        <taxon>ecological metagenomes</taxon>
    </lineage>
</organism>
<comment type="caution">
    <text evidence="1">The sequence shown here is derived from an EMBL/GenBank/DDBJ whole genome shotgun (WGS) entry which is preliminary data.</text>
</comment>
<accession>A0A0F9FTE2</accession>
<protein>
    <submittedName>
        <fullName evidence="1">Uncharacterized protein</fullName>
    </submittedName>
</protein>
<gene>
    <name evidence="1" type="ORF">LCGC14_1993460</name>
</gene>
<dbReference type="EMBL" id="LAZR01022523">
    <property type="protein sequence ID" value="KKL81571.1"/>
    <property type="molecule type" value="Genomic_DNA"/>
</dbReference>
<reference evidence="1" key="1">
    <citation type="journal article" date="2015" name="Nature">
        <title>Complex archaea that bridge the gap between prokaryotes and eukaryotes.</title>
        <authorList>
            <person name="Spang A."/>
            <person name="Saw J.H."/>
            <person name="Jorgensen S.L."/>
            <person name="Zaremba-Niedzwiedzka K."/>
            <person name="Martijn J."/>
            <person name="Lind A.E."/>
            <person name="van Eijk R."/>
            <person name="Schleper C."/>
            <person name="Guy L."/>
            <person name="Ettema T.J."/>
        </authorList>
    </citation>
    <scope>NUCLEOTIDE SEQUENCE</scope>
</reference>
<name>A0A0F9FTE2_9ZZZZ</name>
<evidence type="ECO:0000313" key="1">
    <source>
        <dbReference type="EMBL" id="KKL81571.1"/>
    </source>
</evidence>